<dbReference type="Pfam" id="PF00071">
    <property type="entry name" value="Ras"/>
    <property type="match status" value="1"/>
</dbReference>
<dbReference type="Gene3D" id="3.40.50.300">
    <property type="entry name" value="P-loop containing nucleotide triphosphate hydrolases"/>
    <property type="match status" value="1"/>
</dbReference>
<reference evidence="3" key="1">
    <citation type="journal article" date="2020" name="J. Eukaryot. Microbiol.">
        <title>De novo Sequencing, Assembly and Annotation of the Transcriptome for the Free-Living Testate Amoeba Arcella intermedia.</title>
        <authorList>
            <person name="Ribeiro G.M."/>
            <person name="Porfirio-Sousa A.L."/>
            <person name="Maurer-Alcala X.X."/>
            <person name="Katz L.A."/>
            <person name="Lahr D.J.G."/>
        </authorList>
    </citation>
    <scope>NUCLEOTIDE SEQUENCE</scope>
</reference>
<protein>
    <submittedName>
        <fullName evidence="3">Uncharacterized protein</fullName>
    </submittedName>
</protein>
<dbReference type="SMART" id="SM00173">
    <property type="entry name" value="RAS"/>
    <property type="match status" value="1"/>
</dbReference>
<dbReference type="PANTHER" id="PTHR24070">
    <property type="entry name" value="RAS, DI-RAS, AND RHEB FAMILY MEMBERS OF SMALL GTPASE SUPERFAMILY"/>
    <property type="match status" value="1"/>
</dbReference>
<dbReference type="GO" id="GO:0007165">
    <property type="term" value="P:signal transduction"/>
    <property type="evidence" value="ECO:0007669"/>
    <property type="project" value="InterPro"/>
</dbReference>
<keyword evidence="2" id="KW-0342">GTP-binding</keyword>
<dbReference type="SMART" id="SM00175">
    <property type="entry name" value="RAB"/>
    <property type="match status" value="1"/>
</dbReference>
<dbReference type="InterPro" id="IPR005225">
    <property type="entry name" value="Small_GTP-bd"/>
</dbReference>
<evidence type="ECO:0000256" key="2">
    <source>
        <dbReference type="ARBA" id="ARBA00023134"/>
    </source>
</evidence>
<keyword evidence="1" id="KW-0547">Nucleotide-binding</keyword>
<evidence type="ECO:0000256" key="1">
    <source>
        <dbReference type="ARBA" id="ARBA00022741"/>
    </source>
</evidence>
<dbReference type="AlphaFoldDB" id="A0A6B2LKF3"/>
<sequence>MDGTPFTLDLLDSGTQHFSSMRDLYINNSNGIVLVYSVLDQTSFVHISDIHGDIVSVRSEKGWDDVPIIIVGNKIDLAAERVVSKESGEELANQLGCAFLETSAKTPTNVTELFETCVKMCIQKGHIKPNIHTQETKGGCSLI</sequence>
<dbReference type="PRINTS" id="PR00449">
    <property type="entry name" value="RASTRNSFRMNG"/>
</dbReference>
<name>A0A6B2LKF3_9EUKA</name>
<dbReference type="PROSITE" id="PS51419">
    <property type="entry name" value="RAB"/>
    <property type="match status" value="1"/>
</dbReference>
<dbReference type="SMART" id="SM00174">
    <property type="entry name" value="RHO"/>
    <property type="match status" value="1"/>
</dbReference>
<dbReference type="GO" id="GO:0016020">
    <property type="term" value="C:membrane"/>
    <property type="evidence" value="ECO:0007669"/>
    <property type="project" value="InterPro"/>
</dbReference>
<dbReference type="NCBIfam" id="TIGR00231">
    <property type="entry name" value="small_GTP"/>
    <property type="match status" value="1"/>
</dbReference>
<dbReference type="InterPro" id="IPR001806">
    <property type="entry name" value="Small_GTPase"/>
</dbReference>
<proteinExistence type="predicted"/>
<dbReference type="InterPro" id="IPR020849">
    <property type="entry name" value="Small_GTPase_Ras-type"/>
</dbReference>
<dbReference type="InterPro" id="IPR027417">
    <property type="entry name" value="P-loop_NTPase"/>
</dbReference>
<dbReference type="EMBL" id="GIBP01008597">
    <property type="protein sequence ID" value="NDV37566.1"/>
    <property type="molecule type" value="Transcribed_RNA"/>
</dbReference>
<dbReference type="SUPFAM" id="SSF52540">
    <property type="entry name" value="P-loop containing nucleoside triphosphate hydrolases"/>
    <property type="match status" value="1"/>
</dbReference>
<dbReference type="GO" id="GO:0003924">
    <property type="term" value="F:GTPase activity"/>
    <property type="evidence" value="ECO:0007669"/>
    <property type="project" value="InterPro"/>
</dbReference>
<evidence type="ECO:0000313" key="3">
    <source>
        <dbReference type="EMBL" id="NDV37566.1"/>
    </source>
</evidence>
<dbReference type="GO" id="GO:0005525">
    <property type="term" value="F:GTP binding"/>
    <property type="evidence" value="ECO:0007669"/>
    <property type="project" value="UniProtKB-KW"/>
</dbReference>
<dbReference type="PROSITE" id="PS51421">
    <property type="entry name" value="RAS"/>
    <property type="match status" value="1"/>
</dbReference>
<organism evidence="3">
    <name type="scientific">Arcella intermedia</name>
    <dbReference type="NCBI Taxonomy" id="1963864"/>
    <lineage>
        <taxon>Eukaryota</taxon>
        <taxon>Amoebozoa</taxon>
        <taxon>Tubulinea</taxon>
        <taxon>Elardia</taxon>
        <taxon>Arcellinida</taxon>
        <taxon>Sphaerothecina</taxon>
        <taxon>Arcellidae</taxon>
        <taxon>Arcella</taxon>
    </lineage>
</organism>
<accession>A0A6B2LKF3</accession>